<evidence type="ECO:0000313" key="4">
    <source>
        <dbReference type="EMBL" id="PTN03219.1"/>
    </source>
</evidence>
<evidence type="ECO:0000256" key="2">
    <source>
        <dbReference type="SAM" id="SignalP"/>
    </source>
</evidence>
<dbReference type="AlphaFoldDB" id="A0A2T5BUM0"/>
<name>A0A2T5BUM0_9RHOB</name>
<accession>A0A2T5BUM0</accession>
<evidence type="ECO:0000259" key="3">
    <source>
        <dbReference type="PROSITE" id="PS51352"/>
    </source>
</evidence>
<dbReference type="PANTHER" id="PTHR42852">
    <property type="entry name" value="THIOL:DISULFIDE INTERCHANGE PROTEIN DSBE"/>
    <property type="match status" value="1"/>
</dbReference>
<keyword evidence="2" id="KW-0732">Signal</keyword>
<dbReference type="PROSITE" id="PS51352">
    <property type="entry name" value="THIOREDOXIN_2"/>
    <property type="match status" value="1"/>
</dbReference>
<dbReference type="Pfam" id="PF00578">
    <property type="entry name" value="AhpC-TSA"/>
    <property type="match status" value="1"/>
</dbReference>
<feature type="signal peptide" evidence="2">
    <location>
        <begin position="1"/>
        <end position="22"/>
    </location>
</feature>
<organism evidence="4 5">
    <name type="scientific">Rhodovulum imhoffii</name>
    <dbReference type="NCBI Taxonomy" id="365340"/>
    <lineage>
        <taxon>Bacteria</taxon>
        <taxon>Pseudomonadati</taxon>
        <taxon>Pseudomonadota</taxon>
        <taxon>Alphaproteobacteria</taxon>
        <taxon>Rhodobacterales</taxon>
        <taxon>Paracoccaceae</taxon>
        <taxon>Rhodovulum</taxon>
    </lineage>
</organism>
<protein>
    <submittedName>
        <fullName evidence="4">Thiol-disulfide isomerase/thioredoxin</fullName>
    </submittedName>
</protein>
<dbReference type="GO" id="GO:0016209">
    <property type="term" value="F:antioxidant activity"/>
    <property type="evidence" value="ECO:0007669"/>
    <property type="project" value="InterPro"/>
</dbReference>
<dbReference type="PANTHER" id="PTHR42852:SF18">
    <property type="entry name" value="CHROMOSOME UNDETERMINED SCAFFOLD_47, WHOLE GENOME SHOTGUN SEQUENCE"/>
    <property type="match status" value="1"/>
</dbReference>
<sequence length="170" mass="18725">MRLVRLLVLYTALALGANGAHADNWDRLEVHDTPRPVPDAILQGESATAGISDFHGKWVILTFWATWCAPCREELPGLEALQVARPDITVLTVAAGPHDPAQITRLFRQLGLRHLPQWRDPHGKFAAAMAVKTIPLTVILTPEGKEVARLPAPVDWNSAKARSVLENLRL</sequence>
<keyword evidence="5" id="KW-1185">Reference proteome</keyword>
<evidence type="ECO:0000313" key="5">
    <source>
        <dbReference type="Proteomes" id="UP000243859"/>
    </source>
</evidence>
<dbReference type="Gene3D" id="3.40.30.10">
    <property type="entry name" value="Glutaredoxin"/>
    <property type="match status" value="1"/>
</dbReference>
<evidence type="ECO:0000256" key="1">
    <source>
        <dbReference type="ARBA" id="ARBA00023284"/>
    </source>
</evidence>
<dbReference type="GO" id="GO:0015036">
    <property type="term" value="F:disulfide oxidoreductase activity"/>
    <property type="evidence" value="ECO:0007669"/>
    <property type="project" value="UniProtKB-ARBA"/>
</dbReference>
<dbReference type="EMBL" id="QAAA01000003">
    <property type="protein sequence ID" value="PTN03219.1"/>
    <property type="molecule type" value="Genomic_DNA"/>
</dbReference>
<keyword evidence="1" id="KW-0676">Redox-active center</keyword>
<dbReference type="RefSeq" id="WP_107891072.1">
    <property type="nucleotide sequence ID" value="NZ_NHSI01000062.1"/>
</dbReference>
<gene>
    <name evidence="4" type="ORF">C8N32_10361</name>
</gene>
<feature type="domain" description="Thioredoxin" evidence="3">
    <location>
        <begin position="31"/>
        <end position="170"/>
    </location>
</feature>
<keyword evidence="4" id="KW-0413">Isomerase</keyword>
<dbReference type="SUPFAM" id="SSF52833">
    <property type="entry name" value="Thioredoxin-like"/>
    <property type="match status" value="1"/>
</dbReference>
<dbReference type="InterPro" id="IPR017937">
    <property type="entry name" value="Thioredoxin_CS"/>
</dbReference>
<dbReference type="InterPro" id="IPR013766">
    <property type="entry name" value="Thioredoxin_domain"/>
</dbReference>
<dbReference type="PROSITE" id="PS00194">
    <property type="entry name" value="THIOREDOXIN_1"/>
    <property type="match status" value="1"/>
</dbReference>
<dbReference type="InterPro" id="IPR036249">
    <property type="entry name" value="Thioredoxin-like_sf"/>
</dbReference>
<dbReference type="InterPro" id="IPR000866">
    <property type="entry name" value="AhpC/TSA"/>
</dbReference>
<dbReference type="GO" id="GO:0016853">
    <property type="term" value="F:isomerase activity"/>
    <property type="evidence" value="ECO:0007669"/>
    <property type="project" value="UniProtKB-KW"/>
</dbReference>
<dbReference type="CDD" id="cd02966">
    <property type="entry name" value="TlpA_like_family"/>
    <property type="match status" value="1"/>
</dbReference>
<dbReference type="Proteomes" id="UP000243859">
    <property type="component" value="Unassembled WGS sequence"/>
</dbReference>
<comment type="caution">
    <text evidence="4">The sequence shown here is derived from an EMBL/GenBank/DDBJ whole genome shotgun (WGS) entry which is preliminary data.</text>
</comment>
<reference evidence="4 5" key="1">
    <citation type="submission" date="2018-04" db="EMBL/GenBank/DDBJ databases">
        <title>Genomic Encyclopedia of Archaeal and Bacterial Type Strains, Phase II (KMG-II): from individual species to whole genera.</title>
        <authorList>
            <person name="Goeker M."/>
        </authorList>
    </citation>
    <scope>NUCLEOTIDE SEQUENCE [LARGE SCALE GENOMIC DNA]</scope>
    <source>
        <strain evidence="4 5">DSM 18064</strain>
    </source>
</reference>
<feature type="chain" id="PRO_5015586314" evidence="2">
    <location>
        <begin position="23"/>
        <end position="170"/>
    </location>
</feature>
<dbReference type="InterPro" id="IPR050553">
    <property type="entry name" value="Thioredoxin_ResA/DsbE_sf"/>
</dbReference>
<proteinExistence type="predicted"/>
<dbReference type="OrthoDB" id="9799347at2"/>